<name>A0A0B6Y9Y4_9EUPU</name>
<protein>
    <submittedName>
        <fullName evidence="1">Uncharacterized protein</fullName>
    </submittedName>
</protein>
<dbReference type="AlphaFoldDB" id="A0A0B6Y9Y4"/>
<reference evidence="1" key="1">
    <citation type="submission" date="2014-12" db="EMBL/GenBank/DDBJ databases">
        <title>Insight into the proteome of Arion vulgaris.</title>
        <authorList>
            <person name="Aradska J."/>
            <person name="Bulat T."/>
            <person name="Smidak R."/>
            <person name="Sarate P."/>
            <person name="Gangsoo J."/>
            <person name="Sialana F."/>
            <person name="Bilban M."/>
            <person name="Lubec G."/>
        </authorList>
    </citation>
    <scope>NUCLEOTIDE SEQUENCE</scope>
    <source>
        <tissue evidence="1">Skin</tissue>
    </source>
</reference>
<dbReference type="EMBL" id="HACG01005405">
    <property type="protein sequence ID" value="CEK52270.1"/>
    <property type="molecule type" value="Transcribed_RNA"/>
</dbReference>
<evidence type="ECO:0000313" key="1">
    <source>
        <dbReference type="EMBL" id="CEK52270.1"/>
    </source>
</evidence>
<gene>
    <name evidence="1" type="primary">ORF16128</name>
</gene>
<organism evidence="1">
    <name type="scientific">Arion vulgaris</name>
    <dbReference type="NCBI Taxonomy" id="1028688"/>
    <lineage>
        <taxon>Eukaryota</taxon>
        <taxon>Metazoa</taxon>
        <taxon>Spiralia</taxon>
        <taxon>Lophotrochozoa</taxon>
        <taxon>Mollusca</taxon>
        <taxon>Gastropoda</taxon>
        <taxon>Heterobranchia</taxon>
        <taxon>Euthyneura</taxon>
        <taxon>Panpulmonata</taxon>
        <taxon>Eupulmonata</taxon>
        <taxon>Stylommatophora</taxon>
        <taxon>Helicina</taxon>
        <taxon>Arionoidea</taxon>
        <taxon>Arionidae</taxon>
        <taxon>Arion</taxon>
    </lineage>
</organism>
<proteinExistence type="predicted"/>
<sequence>MELQKDKFVLLNTELKMEKNLQFSCWSKKPLSVKKSNSNIYFDMIYIFV</sequence>
<accession>A0A0B6Y9Y4</accession>